<dbReference type="PANTHER" id="PTHR13393">
    <property type="entry name" value="SAM-DEPENDENT METHYLTRANSFERASE"/>
    <property type="match status" value="1"/>
</dbReference>
<dbReference type="HAMAP" id="MF_01848">
    <property type="entry name" value="23SrRNA_methyltr_F"/>
    <property type="match status" value="1"/>
</dbReference>
<evidence type="ECO:0000313" key="8">
    <source>
        <dbReference type="EMBL" id="TCN87060.1"/>
    </source>
</evidence>
<dbReference type="InterPro" id="IPR010286">
    <property type="entry name" value="METTL16/RlmF"/>
</dbReference>
<keyword evidence="3 6" id="KW-0489">Methyltransferase</keyword>
<evidence type="ECO:0000313" key="9">
    <source>
        <dbReference type="Proteomes" id="UP000294832"/>
    </source>
</evidence>
<keyword evidence="2 6" id="KW-0698">rRNA processing</keyword>
<keyword evidence="5 6" id="KW-0949">S-adenosyl-L-methionine</keyword>
<dbReference type="EMBL" id="SLWF01000005">
    <property type="protein sequence ID" value="TCN87060.1"/>
    <property type="molecule type" value="Genomic_DNA"/>
</dbReference>
<dbReference type="GO" id="GO:0005737">
    <property type="term" value="C:cytoplasm"/>
    <property type="evidence" value="ECO:0007669"/>
    <property type="project" value="UniProtKB-SubCell"/>
</dbReference>
<sequence length="322" mass="36144">MAEAKIPQLRRDKGLHPRNRHRQGYDFTALAQQFPPLKRHLLTTQYGQLSINFSEPAAVKALNTALLKQHYQICDWSLPKGYLCPPVPGREDYLHHLADLLAAGGAIPKGTQITALDIGTGANGIYLLLGAAIYGWRFVGSDIDAKALQHLQSVLNANPRIAALVSLRQQSQPQHIFANIIQPGEYFDVTLCNPPFHRSAAEAQQGSLRKLRNLAANRGDKPTKQPLLNFAGRANELWCDGGEAGFLQRMISESKHYGAQVLWFSSLVSKAENLPQCYRWLTQQQAQAVRTLKMVQGNKQTRILAWSFLDENTRKTWRKFKT</sequence>
<keyword evidence="9" id="KW-1185">Reference proteome</keyword>
<dbReference type="PIRSF" id="PIRSF029038">
    <property type="entry name" value="Mtase_YbiN_prd"/>
    <property type="match status" value="1"/>
</dbReference>
<dbReference type="InterPro" id="IPR029063">
    <property type="entry name" value="SAM-dependent_MTases_sf"/>
</dbReference>
<comment type="subcellular location">
    <subcellularLocation>
        <location evidence="6">Cytoplasm</location>
    </subcellularLocation>
</comment>
<reference evidence="8 9" key="1">
    <citation type="submission" date="2019-03" db="EMBL/GenBank/DDBJ databases">
        <title>Freshwater and sediment microbial communities from various areas in North America, analyzing microbe dynamics in response to fracking.</title>
        <authorList>
            <person name="Lamendella R."/>
        </authorList>
    </citation>
    <scope>NUCLEOTIDE SEQUENCE [LARGE SCALE GENOMIC DNA]</scope>
    <source>
        <strain evidence="8 9">74A</strain>
    </source>
</reference>
<dbReference type="RefSeq" id="WP_133038232.1">
    <property type="nucleotide sequence ID" value="NZ_SLWF01000005.1"/>
</dbReference>
<keyword evidence="4 6" id="KW-0808">Transferase</keyword>
<dbReference type="NCBIfam" id="NF008725">
    <property type="entry name" value="PRK11727.1"/>
    <property type="match status" value="1"/>
</dbReference>
<dbReference type="PANTHER" id="PTHR13393:SF0">
    <property type="entry name" value="RNA N6-ADENOSINE-METHYLTRANSFERASE METTL16"/>
    <property type="match status" value="1"/>
</dbReference>
<dbReference type="EC" id="2.1.1.181" evidence="6"/>
<comment type="function">
    <text evidence="6">Specifically methylates the adenine in position 1618 of 23S rRNA.</text>
</comment>
<evidence type="ECO:0000256" key="7">
    <source>
        <dbReference type="SAM" id="MobiDB-lite"/>
    </source>
</evidence>
<evidence type="ECO:0000256" key="2">
    <source>
        <dbReference type="ARBA" id="ARBA00022552"/>
    </source>
</evidence>
<dbReference type="OrthoDB" id="1115728at2"/>
<dbReference type="Gene3D" id="3.40.50.150">
    <property type="entry name" value="Vaccinia Virus protein VP39"/>
    <property type="match status" value="1"/>
</dbReference>
<dbReference type="Proteomes" id="UP000294832">
    <property type="component" value="Unassembled WGS sequence"/>
</dbReference>
<dbReference type="GO" id="GO:0052907">
    <property type="term" value="F:23S rRNA (adenine(1618)-N(6))-methyltransferase activity"/>
    <property type="evidence" value="ECO:0007669"/>
    <property type="project" value="UniProtKB-EC"/>
</dbReference>
<organism evidence="8 9">
    <name type="scientific">Shewanella fodinae</name>
    <dbReference type="NCBI Taxonomy" id="552357"/>
    <lineage>
        <taxon>Bacteria</taxon>
        <taxon>Pseudomonadati</taxon>
        <taxon>Pseudomonadota</taxon>
        <taxon>Gammaproteobacteria</taxon>
        <taxon>Alteromonadales</taxon>
        <taxon>Shewanellaceae</taxon>
        <taxon>Shewanella</taxon>
    </lineage>
</organism>
<dbReference type="Pfam" id="PF05971">
    <property type="entry name" value="Methyltransf_10"/>
    <property type="match status" value="1"/>
</dbReference>
<comment type="similarity">
    <text evidence="6">Belongs to the methyltransferase superfamily. METTL16/RlmF family.</text>
</comment>
<evidence type="ECO:0000256" key="3">
    <source>
        <dbReference type="ARBA" id="ARBA00022603"/>
    </source>
</evidence>
<accession>A0A4R2FEL6</accession>
<dbReference type="AlphaFoldDB" id="A0A4R2FEL6"/>
<dbReference type="SUPFAM" id="SSF53335">
    <property type="entry name" value="S-adenosyl-L-methionine-dependent methyltransferases"/>
    <property type="match status" value="1"/>
</dbReference>
<dbReference type="InterPro" id="IPR016909">
    <property type="entry name" value="rRNA_lsu_MeTfrase_F"/>
</dbReference>
<dbReference type="CDD" id="cd02440">
    <property type="entry name" value="AdoMet_MTases"/>
    <property type="match status" value="1"/>
</dbReference>
<feature type="region of interest" description="Disordered" evidence="7">
    <location>
        <begin position="1"/>
        <end position="21"/>
    </location>
</feature>
<name>A0A4R2FEL6_9GAMM</name>
<evidence type="ECO:0000256" key="6">
    <source>
        <dbReference type="HAMAP-Rule" id="MF_01848"/>
    </source>
</evidence>
<evidence type="ECO:0000256" key="4">
    <source>
        <dbReference type="ARBA" id="ARBA00022679"/>
    </source>
</evidence>
<protein>
    <recommendedName>
        <fullName evidence="6">Ribosomal RNA large subunit methyltransferase F</fullName>
        <ecNumber evidence="6">2.1.1.181</ecNumber>
    </recommendedName>
    <alternativeName>
        <fullName evidence="6">23S rRNA mA1618 methyltransferase</fullName>
    </alternativeName>
    <alternativeName>
        <fullName evidence="6">rRNA adenine N-6-methyltransferase</fullName>
    </alternativeName>
</protein>
<comment type="catalytic activity">
    <reaction evidence="6">
        <text>adenosine(1618) in 23S rRNA + S-adenosyl-L-methionine = N(6)-methyladenosine(1618) in 23S rRNA + S-adenosyl-L-homocysteine + H(+)</text>
        <dbReference type="Rhea" id="RHEA:16497"/>
        <dbReference type="Rhea" id="RHEA-COMP:10229"/>
        <dbReference type="Rhea" id="RHEA-COMP:10231"/>
        <dbReference type="ChEBI" id="CHEBI:15378"/>
        <dbReference type="ChEBI" id="CHEBI:57856"/>
        <dbReference type="ChEBI" id="CHEBI:59789"/>
        <dbReference type="ChEBI" id="CHEBI:74411"/>
        <dbReference type="ChEBI" id="CHEBI:74449"/>
        <dbReference type="EC" id="2.1.1.181"/>
    </reaction>
</comment>
<comment type="caution">
    <text evidence="8">The sequence shown here is derived from an EMBL/GenBank/DDBJ whole genome shotgun (WGS) entry which is preliminary data.</text>
</comment>
<evidence type="ECO:0000256" key="5">
    <source>
        <dbReference type="ARBA" id="ARBA00022691"/>
    </source>
</evidence>
<dbReference type="GO" id="GO:0070475">
    <property type="term" value="P:rRNA base methylation"/>
    <property type="evidence" value="ECO:0007669"/>
    <property type="project" value="TreeGrafter"/>
</dbReference>
<gene>
    <name evidence="6" type="primary">rlmF</name>
    <name evidence="8" type="ORF">EDC91_10562</name>
</gene>
<proteinExistence type="inferred from homology"/>
<keyword evidence="1 6" id="KW-0963">Cytoplasm</keyword>
<evidence type="ECO:0000256" key="1">
    <source>
        <dbReference type="ARBA" id="ARBA00022490"/>
    </source>
</evidence>